<dbReference type="Proteomes" id="UP001153076">
    <property type="component" value="Unassembled WGS sequence"/>
</dbReference>
<keyword evidence="2" id="KW-1185">Reference proteome</keyword>
<protein>
    <submittedName>
        <fullName evidence="1">Uncharacterized protein</fullName>
    </submittedName>
</protein>
<sequence>MRIRIYLEGSIQDAIKTKELCDMRREASYGAFLHCDEYFFLELTSSGVPLLPRGRGTPIPFPLGYLKQLGLSSIAAAVATICINSASSDGAMTTMFGKQAIRLTEFPEPRACLELGQSTAESPNRSCRTIKSGGRQRNLLVVIQHDNEVSVEIPCIVQSLVCLPCSHGSISNH</sequence>
<reference evidence="1" key="1">
    <citation type="submission" date="2022-04" db="EMBL/GenBank/DDBJ databases">
        <title>Carnegiea gigantea Genome sequencing and assembly v2.</title>
        <authorList>
            <person name="Copetti D."/>
            <person name="Sanderson M.J."/>
            <person name="Burquez A."/>
            <person name="Wojciechowski M.F."/>
        </authorList>
    </citation>
    <scope>NUCLEOTIDE SEQUENCE</scope>
    <source>
        <strain evidence="1">SGP5-SGP5p</strain>
        <tissue evidence="1">Aerial part</tissue>
    </source>
</reference>
<name>A0A9Q1KYH4_9CARY</name>
<evidence type="ECO:0000313" key="2">
    <source>
        <dbReference type="Proteomes" id="UP001153076"/>
    </source>
</evidence>
<accession>A0A9Q1KYH4</accession>
<evidence type="ECO:0000313" key="1">
    <source>
        <dbReference type="EMBL" id="KAJ8451898.1"/>
    </source>
</evidence>
<dbReference type="EMBL" id="JAKOGI010000007">
    <property type="protein sequence ID" value="KAJ8451898.1"/>
    <property type="molecule type" value="Genomic_DNA"/>
</dbReference>
<gene>
    <name evidence="1" type="ORF">Cgig2_007381</name>
</gene>
<organism evidence="1 2">
    <name type="scientific">Carnegiea gigantea</name>
    <dbReference type="NCBI Taxonomy" id="171969"/>
    <lineage>
        <taxon>Eukaryota</taxon>
        <taxon>Viridiplantae</taxon>
        <taxon>Streptophyta</taxon>
        <taxon>Embryophyta</taxon>
        <taxon>Tracheophyta</taxon>
        <taxon>Spermatophyta</taxon>
        <taxon>Magnoliopsida</taxon>
        <taxon>eudicotyledons</taxon>
        <taxon>Gunneridae</taxon>
        <taxon>Pentapetalae</taxon>
        <taxon>Caryophyllales</taxon>
        <taxon>Cactineae</taxon>
        <taxon>Cactaceae</taxon>
        <taxon>Cactoideae</taxon>
        <taxon>Echinocereeae</taxon>
        <taxon>Carnegiea</taxon>
    </lineage>
</organism>
<proteinExistence type="predicted"/>
<comment type="caution">
    <text evidence="1">The sequence shown here is derived from an EMBL/GenBank/DDBJ whole genome shotgun (WGS) entry which is preliminary data.</text>
</comment>
<dbReference type="OrthoDB" id="1737461at2759"/>
<dbReference type="AlphaFoldDB" id="A0A9Q1KYH4"/>